<dbReference type="InterPro" id="IPR036397">
    <property type="entry name" value="RNaseH_sf"/>
</dbReference>
<dbReference type="eggNOG" id="KOG1075">
    <property type="taxonomic scope" value="Eukaryota"/>
</dbReference>
<dbReference type="SUPFAM" id="SSF53098">
    <property type="entry name" value="Ribonuclease H-like"/>
    <property type="match status" value="1"/>
</dbReference>
<protein>
    <recommendedName>
        <fullName evidence="1">RNase H type-1 domain-containing protein</fullName>
    </recommendedName>
</protein>
<dbReference type="GO" id="GO:0003676">
    <property type="term" value="F:nucleic acid binding"/>
    <property type="evidence" value="ECO:0007669"/>
    <property type="project" value="InterPro"/>
</dbReference>
<evidence type="ECO:0000313" key="2">
    <source>
        <dbReference type="EMBL" id="EFH62608.1"/>
    </source>
</evidence>
<gene>
    <name evidence="2" type="ORF">ARALYDRAFT_892986</name>
</gene>
<dbReference type="PANTHER" id="PTHR34146">
    <property type="entry name" value="POLYNUCLEOTIDYL TRANSFERASE, RIBONUCLEASE H-LIKE SUPERFAMILY PROTEIN-RELATED"/>
    <property type="match status" value="1"/>
</dbReference>
<reference evidence="3" key="1">
    <citation type="journal article" date="2011" name="Nat. Genet.">
        <title>The Arabidopsis lyrata genome sequence and the basis of rapid genome size change.</title>
        <authorList>
            <person name="Hu T.T."/>
            <person name="Pattyn P."/>
            <person name="Bakker E.G."/>
            <person name="Cao J."/>
            <person name="Cheng J.-F."/>
            <person name="Clark R.M."/>
            <person name="Fahlgren N."/>
            <person name="Fawcett J.A."/>
            <person name="Grimwood J."/>
            <person name="Gundlach H."/>
            <person name="Haberer G."/>
            <person name="Hollister J.D."/>
            <person name="Ossowski S."/>
            <person name="Ottilar R.P."/>
            <person name="Salamov A.A."/>
            <person name="Schneeberger K."/>
            <person name="Spannagl M."/>
            <person name="Wang X."/>
            <person name="Yang L."/>
            <person name="Nasrallah M.E."/>
            <person name="Bergelson J."/>
            <person name="Carrington J.C."/>
            <person name="Gaut B.S."/>
            <person name="Schmutz J."/>
            <person name="Mayer K.F.X."/>
            <person name="Van de Peer Y."/>
            <person name="Grigoriev I.V."/>
            <person name="Nordborg M."/>
            <person name="Weigel D."/>
            <person name="Guo Y.-L."/>
        </authorList>
    </citation>
    <scope>NUCLEOTIDE SEQUENCE [LARGE SCALE GENOMIC DNA]</scope>
    <source>
        <strain evidence="3">cv. MN47</strain>
    </source>
</reference>
<keyword evidence="3" id="KW-1185">Reference proteome</keyword>
<dbReference type="InterPro" id="IPR012337">
    <property type="entry name" value="RNaseH-like_sf"/>
</dbReference>
<dbReference type="Pfam" id="PF13456">
    <property type="entry name" value="RVT_3"/>
    <property type="match status" value="1"/>
</dbReference>
<dbReference type="EMBL" id="GL348714">
    <property type="protein sequence ID" value="EFH62608.1"/>
    <property type="molecule type" value="Genomic_DNA"/>
</dbReference>
<evidence type="ECO:0000313" key="3">
    <source>
        <dbReference type="Proteomes" id="UP000008694"/>
    </source>
</evidence>
<dbReference type="PANTHER" id="PTHR34146:SF3">
    <property type="entry name" value="POLYNUCLEOTIDYL TRANSFERASE, RIBONUCLEASE H-LIKE SUPERFAMILY PROTEIN"/>
    <property type="match status" value="1"/>
</dbReference>
<dbReference type="Gramene" id="scaffold_200060.1">
    <property type="protein sequence ID" value="scaffold_200060.1"/>
    <property type="gene ID" value="scaffold_200060.1"/>
</dbReference>
<dbReference type="Proteomes" id="UP000008694">
    <property type="component" value="Unassembled WGS sequence"/>
</dbReference>
<proteinExistence type="predicted"/>
<dbReference type="InterPro" id="IPR002156">
    <property type="entry name" value="RNaseH_domain"/>
</dbReference>
<feature type="domain" description="RNase H type-1" evidence="1">
    <location>
        <begin position="22"/>
        <end position="147"/>
    </location>
</feature>
<accession>D7KSR9</accession>
<sequence length="160" mass="18224">MADKDLWISLQNLNLGLERRGTDASWINQDSKIGVGWTLHDSLGRYLLKGSASLEPTQSVLEAEALALREALIHLKRLNYQNVTFCGDSHSLYGYLEGIWHKKLQTRGSNEIQTYLQDISKLAHDSYQFRYINRAANVLADTLAREARDNDSPYVISWVL</sequence>
<name>D7KSR9_ARALL</name>
<dbReference type="GO" id="GO:0004523">
    <property type="term" value="F:RNA-DNA hybrid ribonuclease activity"/>
    <property type="evidence" value="ECO:0007669"/>
    <property type="project" value="InterPro"/>
</dbReference>
<dbReference type="InterPro" id="IPR044730">
    <property type="entry name" value="RNase_H-like_dom_plant"/>
</dbReference>
<dbReference type="HOGENOM" id="CLU_114278_1_0_1"/>
<dbReference type="CDD" id="cd06222">
    <property type="entry name" value="RNase_H_like"/>
    <property type="match status" value="1"/>
</dbReference>
<evidence type="ECO:0000259" key="1">
    <source>
        <dbReference type="Pfam" id="PF13456"/>
    </source>
</evidence>
<dbReference type="Gene3D" id="3.30.420.10">
    <property type="entry name" value="Ribonuclease H-like superfamily/Ribonuclease H"/>
    <property type="match status" value="1"/>
</dbReference>
<organism evidence="3">
    <name type="scientific">Arabidopsis lyrata subsp. lyrata</name>
    <name type="common">Lyre-leaved rock-cress</name>
    <dbReference type="NCBI Taxonomy" id="81972"/>
    <lineage>
        <taxon>Eukaryota</taxon>
        <taxon>Viridiplantae</taxon>
        <taxon>Streptophyta</taxon>
        <taxon>Embryophyta</taxon>
        <taxon>Tracheophyta</taxon>
        <taxon>Spermatophyta</taxon>
        <taxon>Magnoliopsida</taxon>
        <taxon>eudicotyledons</taxon>
        <taxon>Gunneridae</taxon>
        <taxon>Pentapetalae</taxon>
        <taxon>rosids</taxon>
        <taxon>malvids</taxon>
        <taxon>Brassicales</taxon>
        <taxon>Brassicaceae</taxon>
        <taxon>Camelineae</taxon>
        <taxon>Arabidopsis</taxon>
    </lineage>
</organism>
<dbReference type="AlphaFoldDB" id="D7KSR9"/>